<dbReference type="InterPro" id="IPR002123">
    <property type="entry name" value="Plipid/glycerol_acylTrfase"/>
</dbReference>
<accession>A0A378JXH0</accession>
<dbReference type="InterPro" id="IPR040097">
    <property type="entry name" value="FAAL/FAAC"/>
</dbReference>
<evidence type="ECO:0000256" key="5">
    <source>
        <dbReference type="SAM" id="Phobius"/>
    </source>
</evidence>
<dbReference type="Pfam" id="PF00550">
    <property type="entry name" value="PP-binding"/>
    <property type="match status" value="1"/>
</dbReference>
<reference evidence="7 9" key="1">
    <citation type="submission" date="2015-11" db="EMBL/GenBank/DDBJ databases">
        <title>Genomic analysis of 38 Legionella species identifies large and diverse effector repertoires.</title>
        <authorList>
            <person name="Burstein D."/>
            <person name="Amaro F."/>
            <person name="Zusman T."/>
            <person name="Lifshitz Z."/>
            <person name="Cohen O."/>
            <person name="Gilbert J.A."/>
            <person name="Pupko T."/>
            <person name="Shuman H.A."/>
            <person name="Segal G."/>
        </authorList>
    </citation>
    <scope>NUCLEOTIDE SEQUENCE [LARGE SCALE GENOMIC DNA]</scope>
    <source>
        <strain evidence="7 9">ATCC 43877</strain>
    </source>
</reference>
<dbReference type="GO" id="GO:0071766">
    <property type="term" value="P:Actinobacterium-type cell wall biogenesis"/>
    <property type="evidence" value="ECO:0007669"/>
    <property type="project" value="UniProtKB-ARBA"/>
</dbReference>
<dbReference type="CDD" id="cd05931">
    <property type="entry name" value="FAAL"/>
    <property type="match status" value="1"/>
</dbReference>
<dbReference type="Pfam" id="PF00501">
    <property type="entry name" value="AMP-binding"/>
    <property type="match status" value="1"/>
</dbReference>
<evidence type="ECO:0000313" key="9">
    <source>
        <dbReference type="Proteomes" id="UP000054985"/>
    </source>
</evidence>
<evidence type="ECO:0000313" key="7">
    <source>
        <dbReference type="EMBL" id="KTD37416.1"/>
    </source>
</evidence>
<dbReference type="SMART" id="SM00563">
    <property type="entry name" value="PlsC"/>
    <property type="match status" value="1"/>
</dbReference>
<reference evidence="8 10" key="2">
    <citation type="submission" date="2018-06" db="EMBL/GenBank/DDBJ databases">
        <authorList>
            <consortium name="Pathogen Informatics"/>
            <person name="Doyle S."/>
        </authorList>
    </citation>
    <scope>NUCLEOTIDE SEQUENCE [LARGE SCALE GENOMIC DNA]</scope>
    <source>
        <strain evidence="8 10">NCTC12239</strain>
    </source>
</reference>
<dbReference type="InterPro" id="IPR042099">
    <property type="entry name" value="ANL_N_sf"/>
</dbReference>
<name>A0A378JXH0_9GAMM</name>
<dbReference type="SUPFAM" id="SSF69593">
    <property type="entry name" value="Glycerol-3-phosphate (1)-acyltransferase"/>
    <property type="match status" value="1"/>
</dbReference>
<dbReference type="SUPFAM" id="SSF56801">
    <property type="entry name" value="Acetyl-CoA synthetase-like"/>
    <property type="match status" value="1"/>
</dbReference>
<dbReference type="Proteomes" id="UP000254040">
    <property type="component" value="Unassembled WGS sequence"/>
</dbReference>
<dbReference type="GO" id="GO:0070566">
    <property type="term" value="F:adenylyltransferase activity"/>
    <property type="evidence" value="ECO:0007669"/>
    <property type="project" value="TreeGrafter"/>
</dbReference>
<dbReference type="EMBL" id="LNYN01000013">
    <property type="protein sequence ID" value="KTD37416.1"/>
    <property type="molecule type" value="Genomic_DNA"/>
</dbReference>
<evidence type="ECO:0000259" key="6">
    <source>
        <dbReference type="PROSITE" id="PS50075"/>
    </source>
</evidence>
<evidence type="ECO:0000256" key="2">
    <source>
        <dbReference type="ARBA" id="ARBA00022598"/>
    </source>
</evidence>
<dbReference type="PANTHER" id="PTHR22754:SF32">
    <property type="entry name" value="DISCO-INTERACTING PROTEIN 2"/>
    <property type="match status" value="1"/>
</dbReference>
<dbReference type="GO" id="GO:0016874">
    <property type="term" value="F:ligase activity"/>
    <property type="evidence" value="ECO:0007669"/>
    <property type="project" value="UniProtKB-KW"/>
</dbReference>
<dbReference type="Gene3D" id="3.40.50.12780">
    <property type="entry name" value="N-terminal domain of ligase-like"/>
    <property type="match status" value="1"/>
</dbReference>
<dbReference type="Pfam" id="PF23024">
    <property type="entry name" value="AMP-dom_DIP2-like"/>
    <property type="match status" value="1"/>
</dbReference>
<feature type="domain" description="Carrier" evidence="6">
    <location>
        <begin position="8"/>
        <end position="88"/>
    </location>
</feature>
<dbReference type="CDD" id="cd07989">
    <property type="entry name" value="LPLAT_AGPAT-like"/>
    <property type="match status" value="1"/>
</dbReference>
<evidence type="ECO:0000256" key="1">
    <source>
        <dbReference type="ARBA" id="ARBA00006432"/>
    </source>
</evidence>
<feature type="transmembrane region" description="Helical" evidence="5">
    <location>
        <begin position="698"/>
        <end position="722"/>
    </location>
</feature>
<dbReference type="Proteomes" id="UP000054985">
    <property type="component" value="Unassembled WGS sequence"/>
</dbReference>
<gene>
    <name evidence="7" type="ORF">Lmor_0608</name>
    <name evidence="8" type="ORF">NCTC12239_02048</name>
</gene>
<dbReference type="InterPro" id="IPR025110">
    <property type="entry name" value="AMP-bd_C"/>
</dbReference>
<dbReference type="EC" id="6.2.1.-" evidence="8"/>
<evidence type="ECO:0000313" key="8">
    <source>
        <dbReference type="EMBL" id="STX63106.1"/>
    </source>
</evidence>
<dbReference type="SUPFAM" id="SSF47336">
    <property type="entry name" value="ACP-like"/>
    <property type="match status" value="1"/>
</dbReference>
<proteinExistence type="inferred from homology"/>
<dbReference type="STRING" id="39962.Lmor_0608"/>
<dbReference type="RefSeq" id="WP_028385001.1">
    <property type="nucleotide sequence ID" value="NZ_CAAAJG010000060.1"/>
</dbReference>
<comment type="similarity">
    <text evidence="1">Belongs to the ATP-dependent AMP-binding enzyme family.</text>
</comment>
<keyword evidence="3" id="KW-0276">Fatty acid metabolism</keyword>
<sequence>MKKESSQQAIEEQLLSIVRKFMTDLGAERGRQAITLAASLDRDIGIDSLGKVELFRRVEQEFSLQLPERALVDIDSLNDLTKLIMECPHSLPKTKIKHSITDPLGISNMDLTSARTLIEVLTVYARKEAQRPHLYLQNEQGKEEIISYSQLLNSAEHIARGLYYKGIKQGDTVAIMLPTCAEFFYAFCGVLCSGAIPVPIYPPFRPDRIEEYAKREARILHNAEVRILITFSEASTLSKILGAFVPSLIEVTTTDQLKMTTGILPKFELDSQSPVLIQYTSGSTGDPKGVVIHHHNMLSNIRAIGKAIPVQPTDAVVSWLPLYHDMGLMSWLGAMYFGIPVTILSPLTFLTRPERWLWALHYHRATLSGGPNFAYELCVKKINPEEIEGLDLSAWRFAFNGAEAINPKTLESFSKKFSPYGFKLESFAPVYGLAEATVGLTFPLNRRNPRMDRIQRDAFELTNKAIPASQKEGTVDFIGCGLPLTGHEVRIVDADDNELEERSIGSIQFKGPSAMQGYFNNLQATQNAYHQGWWDTGDLGYLADKELFITGRKKDLIIKAGRNLYPEEIEELVNRIPNIRKGCVIAFGANDPDTGTEQLIVVAETNEHKDEAQSVLRAAIIDSMAVELDIVPDHIILVPPKTVPKTSSGKLQRSACKQAFIAGKLINNRLSARMQMLRLVVMSTGKKIYDLSCFTGKLIYTLYLGILFLLTLFPAWLIVLLASHRTGAHVTRWAARMWFRLAMCPIHIEGASNISDDNPLIFVSNHASYTDALLLLAVLPPGIVFTAKKELLKTPFIRTFVKKLRYLVVDRLDFMNSIEHMHQIEKIIQNKHSVVIFPEGTFSYATGLRPFKLGAFNLAVKTKTDVCPVAIAGTRHFLRDGSYVLKPVPIKITIGKPITPQDDSWEEIIRLRNQVRTDIAQHCGEPIIDLVAAGVVRTLR</sequence>
<evidence type="ECO:0000256" key="3">
    <source>
        <dbReference type="ARBA" id="ARBA00022832"/>
    </source>
</evidence>
<keyword evidence="5" id="KW-1133">Transmembrane helix</keyword>
<dbReference type="InterPro" id="IPR045851">
    <property type="entry name" value="AMP-bd_C_sf"/>
</dbReference>
<dbReference type="FunFam" id="3.40.50.12780:FF:000013">
    <property type="entry name" value="Long-chain-fatty-acid--AMP ligase FadD32"/>
    <property type="match status" value="1"/>
</dbReference>
<dbReference type="InterPro" id="IPR000873">
    <property type="entry name" value="AMP-dep_synth/lig_dom"/>
</dbReference>
<keyword evidence="5" id="KW-0812">Transmembrane</keyword>
<dbReference type="InterPro" id="IPR036736">
    <property type="entry name" value="ACP-like_sf"/>
</dbReference>
<dbReference type="GO" id="GO:0005886">
    <property type="term" value="C:plasma membrane"/>
    <property type="evidence" value="ECO:0007669"/>
    <property type="project" value="TreeGrafter"/>
</dbReference>
<dbReference type="Pfam" id="PF01553">
    <property type="entry name" value="Acyltransferase"/>
    <property type="match status" value="1"/>
</dbReference>
<dbReference type="GO" id="GO:0016746">
    <property type="term" value="F:acyltransferase activity"/>
    <property type="evidence" value="ECO:0007669"/>
    <property type="project" value="InterPro"/>
</dbReference>
<keyword evidence="9" id="KW-1185">Reference proteome</keyword>
<dbReference type="GO" id="GO:0006633">
    <property type="term" value="P:fatty acid biosynthetic process"/>
    <property type="evidence" value="ECO:0007669"/>
    <property type="project" value="TreeGrafter"/>
</dbReference>
<keyword evidence="8" id="KW-0808">Transferase</keyword>
<keyword evidence="4" id="KW-0443">Lipid metabolism</keyword>
<dbReference type="PROSITE" id="PS00455">
    <property type="entry name" value="AMP_BINDING"/>
    <property type="match status" value="1"/>
</dbReference>
<evidence type="ECO:0000313" key="10">
    <source>
        <dbReference type="Proteomes" id="UP000254040"/>
    </source>
</evidence>
<dbReference type="Gene3D" id="1.10.1200.10">
    <property type="entry name" value="ACP-like"/>
    <property type="match status" value="1"/>
</dbReference>
<dbReference type="Gene3D" id="3.30.300.30">
    <property type="match status" value="1"/>
</dbReference>
<keyword evidence="2 8" id="KW-0436">Ligase</keyword>
<keyword evidence="5" id="KW-0472">Membrane</keyword>
<dbReference type="InterPro" id="IPR020845">
    <property type="entry name" value="AMP-binding_CS"/>
</dbReference>
<dbReference type="PROSITE" id="PS50075">
    <property type="entry name" value="CARRIER"/>
    <property type="match status" value="1"/>
</dbReference>
<protein>
    <submittedName>
        <fullName evidence="8">Acetyltransferase</fullName>
        <ecNumber evidence="8">6.2.1.-</ecNumber>
    </submittedName>
</protein>
<dbReference type="EMBL" id="UGOG01000001">
    <property type="protein sequence ID" value="STX63106.1"/>
    <property type="molecule type" value="Genomic_DNA"/>
</dbReference>
<evidence type="ECO:0000256" key="4">
    <source>
        <dbReference type="ARBA" id="ARBA00023098"/>
    </source>
</evidence>
<organism evidence="8 10">
    <name type="scientific">Legionella moravica</name>
    <dbReference type="NCBI Taxonomy" id="39962"/>
    <lineage>
        <taxon>Bacteria</taxon>
        <taxon>Pseudomonadati</taxon>
        <taxon>Pseudomonadota</taxon>
        <taxon>Gammaproteobacteria</taxon>
        <taxon>Legionellales</taxon>
        <taxon>Legionellaceae</taxon>
        <taxon>Legionella</taxon>
    </lineage>
</organism>
<dbReference type="InterPro" id="IPR009081">
    <property type="entry name" value="PP-bd_ACP"/>
</dbReference>
<dbReference type="AlphaFoldDB" id="A0A378JXH0"/>
<dbReference type="PANTHER" id="PTHR22754">
    <property type="entry name" value="DISCO-INTERACTING PROTEIN 2 DIP2 -RELATED"/>
    <property type="match status" value="1"/>
</dbReference>